<dbReference type="InterPro" id="IPR041715">
    <property type="entry name" value="HisRS-like_core"/>
</dbReference>
<dbReference type="PANTHER" id="PTHR43707">
    <property type="entry name" value="HISTIDYL-TRNA SYNTHETASE"/>
    <property type="match status" value="1"/>
</dbReference>
<dbReference type="Pfam" id="PF13393">
    <property type="entry name" value="tRNA-synt_His"/>
    <property type="match status" value="2"/>
</dbReference>
<reference evidence="3" key="1">
    <citation type="submission" date="2020-02" db="EMBL/GenBank/DDBJ databases">
        <authorList>
            <person name="Gao J."/>
            <person name="Sun J."/>
        </authorList>
    </citation>
    <scope>NUCLEOTIDE SEQUENCE</scope>
    <source>
        <strain evidence="3">602-2</strain>
    </source>
</reference>
<dbReference type="GO" id="GO:0006427">
    <property type="term" value="P:histidyl-tRNA aminoacylation"/>
    <property type="evidence" value="ECO:0007669"/>
    <property type="project" value="TreeGrafter"/>
</dbReference>
<sequence length="393" mass="40750">MATSSPPSRRSSGADPLRLERSIPAEALDAIRAPFLLAGAVPTDAPVLQPLGLLLDLAGEAMRSRLFVVSGDGGDEACLRPDFTVAVARQHLSSGAAAGRYLYEGKAFRVAPRGSDRAEEFLQIGVEAFEAADPVAADAEIAALAWAGAAAGGRDDLTLLLGDVGLFAAFVDSLDLTPPLGARLKRTFSRPRQLKAELEGEAAPVVSSERSRIAALLAGLPEAEAAAVLQELWSLAGIEPVGGRRPAEIAHRLVEKAEVVKAGRLSADQADKVRAFLAVGDAPGAALDAIAALAGPNRAPLDAAIEGWRKRLAGMVARGAPADRMRLNAAFGRAFGYYDGYLFEVRSAALGEERPVAAGGRYDGLPARLGSETKTGAVGCMVRPARAYAGGGE</sequence>
<proteinExistence type="predicted"/>
<keyword evidence="3" id="KW-0328">Glycosyltransferase</keyword>
<dbReference type="GO" id="GO:0005737">
    <property type="term" value="C:cytoplasm"/>
    <property type="evidence" value="ECO:0007669"/>
    <property type="project" value="InterPro"/>
</dbReference>
<organism evidence="3">
    <name type="scientific">Caulobacter sp. 602-2</name>
    <dbReference type="NCBI Taxonomy" id="2710887"/>
    <lineage>
        <taxon>Bacteria</taxon>
        <taxon>Pseudomonadati</taxon>
        <taxon>Pseudomonadota</taxon>
        <taxon>Alphaproteobacteria</taxon>
        <taxon>Caulobacterales</taxon>
        <taxon>Caulobacteraceae</taxon>
        <taxon>Caulobacter</taxon>
    </lineage>
</organism>
<dbReference type="InterPro" id="IPR045864">
    <property type="entry name" value="aa-tRNA-synth_II/BPL/LPL"/>
</dbReference>
<evidence type="ECO:0000313" key="3">
    <source>
        <dbReference type="EMBL" id="NGM50295.1"/>
    </source>
</evidence>
<dbReference type="GO" id="GO:0016757">
    <property type="term" value="F:glycosyltransferase activity"/>
    <property type="evidence" value="ECO:0007669"/>
    <property type="project" value="UniProtKB-KW"/>
</dbReference>
<dbReference type="PIRSF" id="PIRSF001549">
    <property type="entry name" value="His-tRNA_synth"/>
    <property type="match status" value="1"/>
</dbReference>
<dbReference type="AlphaFoldDB" id="A0A6G4QYI1"/>
<comment type="caution">
    <text evidence="3">The sequence shown here is derived from an EMBL/GenBank/DDBJ whole genome shotgun (WGS) entry which is preliminary data.</text>
</comment>
<feature type="domain" description="Class II Histidinyl-tRNA synthetase (HisRS)-like catalytic core" evidence="2">
    <location>
        <begin position="258"/>
        <end position="374"/>
    </location>
</feature>
<dbReference type="InterPro" id="IPR004516">
    <property type="entry name" value="HisRS/HisZ"/>
</dbReference>
<dbReference type="RefSeq" id="WP_165258888.1">
    <property type="nucleotide sequence ID" value="NZ_JAAKGT010000004.1"/>
</dbReference>
<feature type="binding site" evidence="1">
    <location>
        <position position="123"/>
    </location>
    <ligand>
        <name>L-histidine</name>
        <dbReference type="ChEBI" id="CHEBI:57595"/>
    </ligand>
</feature>
<feature type="binding site" evidence="1">
    <location>
        <position position="333"/>
    </location>
    <ligand>
        <name>L-histidine</name>
        <dbReference type="ChEBI" id="CHEBI:57595"/>
    </ligand>
</feature>
<dbReference type="EMBL" id="JAAKGT010000004">
    <property type="protein sequence ID" value="NGM50295.1"/>
    <property type="molecule type" value="Genomic_DNA"/>
</dbReference>
<dbReference type="NCBIfam" id="NF008949">
    <property type="entry name" value="PRK12295.1-2"/>
    <property type="match status" value="1"/>
</dbReference>
<dbReference type="GO" id="GO:0004821">
    <property type="term" value="F:histidine-tRNA ligase activity"/>
    <property type="evidence" value="ECO:0007669"/>
    <property type="project" value="TreeGrafter"/>
</dbReference>
<name>A0A6G4QYI1_9CAUL</name>
<keyword evidence="3" id="KW-0808">Transferase</keyword>
<gene>
    <name evidence="3" type="ORF">G5B46_11815</name>
</gene>
<evidence type="ECO:0000259" key="2">
    <source>
        <dbReference type="Pfam" id="PF13393"/>
    </source>
</evidence>
<accession>A0A6G4QYI1</accession>
<dbReference type="PANTHER" id="PTHR43707:SF1">
    <property type="entry name" value="HISTIDINE--TRNA LIGASE, MITOCHONDRIAL-RELATED"/>
    <property type="match status" value="1"/>
</dbReference>
<protein>
    <submittedName>
        <fullName evidence="3">ATP phosphoribosyltransferase regulatory subunit</fullName>
    </submittedName>
</protein>
<feature type="binding site" evidence="1">
    <location>
        <begin position="82"/>
        <end position="84"/>
    </location>
    <ligand>
        <name>L-histidine</name>
        <dbReference type="ChEBI" id="CHEBI:57595"/>
    </ligand>
</feature>
<feature type="domain" description="Class II Histidinyl-tRNA synthetase (HisRS)-like catalytic core" evidence="2">
    <location>
        <begin position="46"/>
        <end position="216"/>
    </location>
</feature>
<feature type="binding site" evidence="1">
    <location>
        <position position="127"/>
    </location>
    <ligand>
        <name>L-histidine</name>
        <dbReference type="ChEBI" id="CHEBI:57595"/>
    </ligand>
</feature>
<dbReference type="Gene3D" id="3.30.930.10">
    <property type="entry name" value="Bira Bifunctional Protein, Domain 2"/>
    <property type="match status" value="1"/>
</dbReference>
<feature type="binding site" evidence="1">
    <location>
        <begin position="337"/>
        <end position="338"/>
    </location>
    <ligand>
        <name>L-histidine</name>
        <dbReference type="ChEBI" id="CHEBI:57595"/>
    </ligand>
</feature>
<evidence type="ECO:0000256" key="1">
    <source>
        <dbReference type="PIRSR" id="PIRSR001549-1"/>
    </source>
</evidence>
<dbReference type="SUPFAM" id="SSF55681">
    <property type="entry name" value="Class II aaRS and biotin synthetases"/>
    <property type="match status" value="1"/>
</dbReference>
<feature type="binding site" evidence="1">
    <location>
        <position position="109"/>
    </location>
    <ligand>
        <name>L-histidine</name>
        <dbReference type="ChEBI" id="CHEBI:57595"/>
    </ligand>
</feature>